<dbReference type="AlphaFoldDB" id="X1H4U5"/>
<evidence type="ECO:0000313" key="1">
    <source>
        <dbReference type="EMBL" id="GAH52100.1"/>
    </source>
</evidence>
<dbReference type="SUPFAM" id="SSF48310">
    <property type="entry name" value="Aldehyde ferredoxin oxidoreductase, C-terminal domains"/>
    <property type="match status" value="1"/>
</dbReference>
<accession>X1H4U5</accession>
<dbReference type="InterPro" id="IPR036021">
    <property type="entry name" value="Tungsten_al_ferr_oxy-like_C"/>
</dbReference>
<proteinExistence type="predicted"/>
<dbReference type="GO" id="GO:0016625">
    <property type="term" value="F:oxidoreductase activity, acting on the aldehyde or oxo group of donors, iron-sulfur protein as acceptor"/>
    <property type="evidence" value="ECO:0007669"/>
    <property type="project" value="InterPro"/>
</dbReference>
<protein>
    <recommendedName>
        <fullName evidence="2">Aldehyde ferredoxin oxidoreductase C-terminal domain-containing protein</fullName>
    </recommendedName>
</protein>
<reference evidence="1" key="1">
    <citation type="journal article" date="2014" name="Front. Microbiol.">
        <title>High frequency of phylogenetically diverse reductive dehalogenase-homologous genes in deep subseafloor sedimentary metagenomes.</title>
        <authorList>
            <person name="Kawai M."/>
            <person name="Futagami T."/>
            <person name="Toyoda A."/>
            <person name="Takaki Y."/>
            <person name="Nishi S."/>
            <person name="Hori S."/>
            <person name="Arai W."/>
            <person name="Tsubouchi T."/>
            <person name="Morono Y."/>
            <person name="Uchiyama I."/>
            <person name="Ito T."/>
            <person name="Fujiyama A."/>
            <person name="Inagaki F."/>
            <person name="Takami H."/>
        </authorList>
    </citation>
    <scope>NUCLEOTIDE SEQUENCE</scope>
    <source>
        <strain evidence="1">Expedition CK06-06</strain>
    </source>
</reference>
<dbReference type="GO" id="GO:0051536">
    <property type="term" value="F:iron-sulfur cluster binding"/>
    <property type="evidence" value="ECO:0007669"/>
    <property type="project" value="InterPro"/>
</dbReference>
<evidence type="ECO:0008006" key="2">
    <source>
        <dbReference type="Google" id="ProtNLM"/>
    </source>
</evidence>
<comment type="caution">
    <text evidence="1">The sequence shown here is derived from an EMBL/GenBank/DDBJ whole genome shotgun (WGS) entry which is preliminary data.</text>
</comment>
<name>X1H4U5_9ZZZZ</name>
<gene>
    <name evidence="1" type="ORF">S03H2_33968</name>
</gene>
<dbReference type="GO" id="GO:0009055">
    <property type="term" value="F:electron transfer activity"/>
    <property type="evidence" value="ECO:0007669"/>
    <property type="project" value="InterPro"/>
</dbReference>
<dbReference type="EMBL" id="BARU01020708">
    <property type="protein sequence ID" value="GAH52100.1"/>
    <property type="molecule type" value="Genomic_DNA"/>
</dbReference>
<organism evidence="1">
    <name type="scientific">marine sediment metagenome</name>
    <dbReference type="NCBI Taxonomy" id="412755"/>
    <lineage>
        <taxon>unclassified sequences</taxon>
        <taxon>metagenomes</taxon>
        <taxon>ecological metagenomes</taxon>
    </lineage>
</organism>
<sequence>FFLREGVDVISNKLPERVVGVDYLEDYKGYCEKMGWNPENAYPLKETLNDLNLDFVIKDLY</sequence>
<feature type="non-terminal residue" evidence="1">
    <location>
        <position position="1"/>
    </location>
</feature>